<evidence type="ECO:0000256" key="5">
    <source>
        <dbReference type="ARBA" id="ARBA00044085"/>
    </source>
</evidence>
<evidence type="ECO:0000256" key="4">
    <source>
        <dbReference type="ARBA" id="ARBA00022833"/>
    </source>
</evidence>
<keyword evidence="4" id="KW-0862">Zinc</keyword>
<evidence type="ECO:0000256" key="7">
    <source>
        <dbReference type="SAM" id="MobiDB-lite"/>
    </source>
</evidence>
<evidence type="ECO:0000256" key="1">
    <source>
        <dbReference type="ARBA" id="ARBA00022723"/>
    </source>
</evidence>
<dbReference type="HOGENOM" id="CLU_056436_0_0_1"/>
<dbReference type="EMBL" id="AGUE01000257">
    <property type="protein sequence ID" value="EHK96319.1"/>
    <property type="molecule type" value="Genomic_DNA"/>
</dbReference>
<feature type="domain" description="C2H2-type" evidence="8">
    <location>
        <begin position="170"/>
        <end position="202"/>
    </location>
</feature>
<comment type="caution">
    <text evidence="9">The sequence shown here is derived from an EMBL/GenBank/DDBJ whole genome shotgun (WGS) entry which is preliminary data.</text>
</comment>
<feature type="compositionally biased region" description="Low complexity" evidence="7">
    <location>
        <begin position="52"/>
        <end position="69"/>
    </location>
</feature>
<dbReference type="SMART" id="SM00355">
    <property type="entry name" value="ZnF_C2H2"/>
    <property type="match status" value="2"/>
</dbReference>
<keyword evidence="3 6" id="KW-0863">Zinc-finger</keyword>
<feature type="domain" description="C2H2-type" evidence="8">
    <location>
        <begin position="203"/>
        <end position="232"/>
    </location>
</feature>
<dbReference type="Proteomes" id="UP000005446">
    <property type="component" value="Unassembled WGS sequence"/>
</dbReference>
<evidence type="ECO:0000313" key="10">
    <source>
        <dbReference type="Proteomes" id="UP000005446"/>
    </source>
</evidence>
<proteinExistence type="predicted"/>
<gene>
    <name evidence="9" type="ORF">M7I_7962</name>
</gene>
<dbReference type="GO" id="GO:0008270">
    <property type="term" value="F:zinc ion binding"/>
    <property type="evidence" value="ECO:0007669"/>
    <property type="project" value="UniProtKB-KW"/>
</dbReference>
<evidence type="ECO:0000259" key="8">
    <source>
        <dbReference type="PROSITE" id="PS50157"/>
    </source>
</evidence>
<dbReference type="PANTHER" id="PTHR14003">
    <property type="entry name" value="TRANSCRIPTIONAL REPRESSOR PROTEIN YY"/>
    <property type="match status" value="1"/>
</dbReference>
<feature type="region of interest" description="Disordered" evidence="7">
    <location>
        <begin position="312"/>
        <end position="342"/>
    </location>
</feature>
<dbReference type="Gene3D" id="3.30.160.60">
    <property type="entry name" value="Classic Zinc Finger"/>
    <property type="match status" value="2"/>
</dbReference>
<keyword evidence="10" id="KW-1185">Reference proteome</keyword>
<feature type="compositionally biased region" description="Low complexity" evidence="7">
    <location>
        <begin position="322"/>
        <end position="336"/>
    </location>
</feature>
<dbReference type="SUPFAM" id="SSF57667">
    <property type="entry name" value="beta-beta-alpha zinc fingers"/>
    <property type="match status" value="1"/>
</dbReference>
<dbReference type="PROSITE" id="PS00028">
    <property type="entry name" value="ZINC_FINGER_C2H2_1"/>
    <property type="match status" value="1"/>
</dbReference>
<evidence type="ECO:0000313" key="9">
    <source>
        <dbReference type="EMBL" id="EHK96319.1"/>
    </source>
</evidence>
<dbReference type="PROSITE" id="PS50157">
    <property type="entry name" value="ZINC_FINGER_C2H2_2"/>
    <property type="match status" value="2"/>
</dbReference>
<dbReference type="PANTHER" id="PTHR14003:SF19">
    <property type="entry name" value="YY2 TRANSCRIPTION FACTOR"/>
    <property type="match status" value="1"/>
</dbReference>
<dbReference type="GO" id="GO:0000981">
    <property type="term" value="F:DNA-binding transcription factor activity, RNA polymerase II-specific"/>
    <property type="evidence" value="ECO:0007669"/>
    <property type="project" value="TreeGrafter"/>
</dbReference>
<accession>H0EYQ5</accession>
<sequence length="342" mass="37580">MATRPSMHARDSSGRKVSLLNDEPLQSRNSSQFSSHSHQSQSSCAGTDMNRSASSFSAPSSSGSPAIPALIRADSFDSQNTSDAMSPITPHSELGRQHSYMNAASKYEDQSHFDYQERMPSYPDFSVPHYGVAAKSPFEDRSPRSQMQVYEEDLYHDENGNVSERASKRFNCRYRDTLGCDKTFTTSGHASRHSKIHTAEKAVPCTFKGCQKKFTRNDNMKQHLETHFKDRARASHSNKTGSKPPALTIHSGVKKSGRATSRPQTPARTTSNTGMTSIIDPALFSPIDRHHPAFSSQPYNTLITQTLVSRPVPDMANQSPTSSSSGLDALAAAVDLQSHPSR</sequence>
<keyword evidence="1" id="KW-0479">Metal-binding</keyword>
<dbReference type="OrthoDB" id="6365676at2759"/>
<feature type="compositionally biased region" description="Polar residues" evidence="7">
    <location>
        <begin position="258"/>
        <end position="276"/>
    </location>
</feature>
<feature type="compositionally biased region" description="Low complexity" evidence="7">
    <location>
        <begin position="26"/>
        <end position="43"/>
    </location>
</feature>
<reference evidence="9 10" key="1">
    <citation type="journal article" date="2012" name="Eukaryot. Cell">
        <title>Genome sequence of the fungus Glarea lozoyensis: the first genome sequence of a species from the Helotiaceae family.</title>
        <authorList>
            <person name="Youssar L."/>
            <person name="Gruening B.A."/>
            <person name="Erxleben A."/>
            <person name="Guenther S."/>
            <person name="Huettel W."/>
        </authorList>
    </citation>
    <scope>NUCLEOTIDE SEQUENCE [LARGE SCALE GENOMIC DNA]</scope>
    <source>
        <strain evidence="10">ATCC 74030 / MF5533</strain>
    </source>
</reference>
<dbReference type="AlphaFoldDB" id="H0EYQ5"/>
<feature type="region of interest" description="Disordered" evidence="7">
    <location>
        <begin position="232"/>
        <end position="276"/>
    </location>
</feature>
<dbReference type="GO" id="GO:0000978">
    <property type="term" value="F:RNA polymerase II cis-regulatory region sequence-specific DNA binding"/>
    <property type="evidence" value="ECO:0007669"/>
    <property type="project" value="TreeGrafter"/>
</dbReference>
<dbReference type="InterPro" id="IPR013087">
    <property type="entry name" value="Znf_C2H2_type"/>
</dbReference>
<dbReference type="GO" id="GO:0005667">
    <property type="term" value="C:transcription regulator complex"/>
    <property type="evidence" value="ECO:0007669"/>
    <property type="project" value="TreeGrafter"/>
</dbReference>
<feature type="region of interest" description="Disordered" evidence="7">
    <location>
        <begin position="1"/>
        <end position="95"/>
    </location>
</feature>
<dbReference type="FunFam" id="3.30.160.60:FF:001075">
    <property type="entry name" value="Zinc finger, C2H2-type/integrase, DNA-binding protein"/>
    <property type="match status" value="1"/>
</dbReference>
<evidence type="ECO:0000256" key="2">
    <source>
        <dbReference type="ARBA" id="ARBA00022737"/>
    </source>
</evidence>
<keyword evidence="2" id="KW-0677">Repeat</keyword>
<dbReference type="InterPro" id="IPR036236">
    <property type="entry name" value="Znf_C2H2_sf"/>
</dbReference>
<evidence type="ECO:0000256" key="6">
    <source>
        <dbReference type="PROSITE-ProRule" id="PRU00042"/>
    </source>
</evidence>
<protein>
    <recommendedName>
        <fullName evidence="5">C2H2 type master regulator of conidiophore development brlA</fullName>
    </recommendedName>
</protein>
<name>H0EYQ5_GLAL7</name>
<evidence type="ECO:0000256" key="3">
    <source>
        <dbReference type="ARBA" id="ARBA00022771"/>
    </source>
</evidence>
<dbReference type="GO" id="GO:0000785">
    <property type="term" value="C:chromatin"/>
    <property type="evidence" value="ECO:0007669"/>
    <property type="project" value="TreeGrafter"/>
</dbReference>
<dbReference type="InParanoid" id="H0EYQ5"/>
<organism evidence="9 10">
    <name type="scientific">Glarea lozoyensis (strain ATCC 74030 / MF5533)</name>
    <dbReference type="NCBI Taxonomy" id="1104152"/>
    <lineage>
        <taxon>Eukaryota</taxon>
        <taxon>Fungi</taxon>
        <taxon>Dikarya</taxon>
        <taxon>Ascomycota</taxon>
        <taxon>Pezizomycotina</taxon>
        <taxon>Leotiomycetes</taxon>
        <taxon>Helotiales</taxon>
        <taxon>Helotiaceae</taxon>
        <taxon>Glarea</taxon>
    </lineage>
</organism>